<dbReference type="Pfam" id="PF01464">
    <property type="entry name" value="SLT"/>
    <property type="match status" value="1"/>
</dbReference>
<comment type="similarity">
    <text evidence="1">Belongs to the transglycosylase Slt family.</text>
</comment>
<keyword evidence="5" id="KW-1185">Reference proteome</keyword>
<dbReference type="RefSeq" id="WP_095349946.1">
    <property type="nucleotide sequence ID" value="NZ_NCXK01000011.1"/>
</dbReference>
<dbReference type="Proteomes" id="UP000216151">
    <property type="component" value="Unassembled WGS sequence"/>
</dbReference>
<dbReference type="PANTHER" id="PTHR37423">
    <property type="entry name" value="SOLUBLE LYTIC MUREIN TRANSGLYCOSYLASE-RELATED"/>
    <property type="match status" value="1"/>
</dbReference>
<comment type="similarity">
    <text evidence="2">Belongs to the virb1 family.</text>
</comment>
<evidence type="ECO:0000256" key="2">
    <source>
        <dbReference type="ARBA" id="ARBA00009387"/>
    </source>
</evidence>
<dbReference type="InterPro" id="IPR023346">
    <property type="entry name" value="Lysozyme-like_dom_sf"/>
</dbReference>
<dbReference type="OrthoDB" id="8410204at2"/>
<reference evidence="4 5" key="1">
    <citation type="submission" date="2017-04" db="EMBL/GenBank/DDBJ databases">
        <title>Kefir bacterial isolates.</title>
        <authorList>
            <person name="Kim Y."/>
            <person name="Blasche S."/>
            <person name="Patil K.R."/>
        </authorList>
    </citation>
    <scope>NUCLEOTIDE SEQUENCE [LARGE SCALE GENOMIC DNA]</scope>
    <source>
        <strain evidence="4 5">KR</strain>
    </source>
</reference>
<feature type="domain" description="Transglycosylase SLT" evidence="3">
    <location>
        <begin position="463"/>
        <end position="557"/>
    </location>
</feature>
<dbReference type="Gene3D" id="1.10.530.10">
    <property type="match status" value="1"/>
</dbReference>
<organism evidence="4 5">
    <name type="scientific">Acetobacter fabarum</name>
    <dbReference type="NCBI Taxonomy" id="483199"/>
    <lineage>
        <taxon>Bacteria</taxon>
        <taxon>Pseudomonadati</taxon>
        <taxon>Pseudomonadota</taxon>
        <taxon>Alphaproteobacteria</taxon>
        <taxon>Acetobacterales</taxon>
        <taxon>Acetobacteraceae</taxon>
        <taxon>Acetobacter</taxon>
    </lineage>
</organism>
<dbReference type="CDD" id="cd00254">
    <property type="entry name" value="LT-like"/>
    <property type="match status" value="1"/>
</dbReference>
<proteinExistence type="inferred from homology"/>
<name>A0A269XX24_9PROT</name>
<evidence type="ECO:0000256" key="1">
    <source>
        <dbReference type="ARBA" id="ARBA00007734"/>
    </source>
</evidence>
<evidence type="ECO:0000313" key="5">
    <source>
        <dbReference type="Proteomes" id="UP000216151"/>
    </source>
</evidence>
<accession>A0A269XX24</accession>
<evidence type="ECO:0000259" key="3">
    <source>
        <dbReference type="Pfam" id="PF01464"/>
    </source>
</evidence>
<gene>
    <name evidence="4" type="ORF">B8X00_09140</name>
</gene>
<comment type="caution">
    <text evidence="4">The sequence shown here is derived from an EMBL/GenBank/DDBJ whole genome shotgun (WGS) entry which is preliminary data.</text>
</comment>
<evidence type="ECO:0000313" key="4">
    <source>
        <dbReference type="EMBL" id="PAK77832.1"/>
    </source>
</evidence>
<dbReference type="InterPro" id="IPR008258">
    <property type="entry name" value="Transglycosylase_SLT_dom_1"/>
</dbReference>
<dbReference type="EMBL" id="NCXK01000011">
    <property type="protein sequence ID" value="PAK77832.1"/>
    <property type="molecule type" value="Genomic_DNA"/>
</dbReference>
<dbReference type="AlphaFoldDB" id="A0A269XX24"/>
<dbReference type="PANTHER" id="PTHR37423:SF2">
    <property type="entry name" value="MEMBRANE-BOUND LYTIC MUREIN TRANSGLYCOSYLASE C"/>
    <property type="match status" value="1"/>
</dbReference>
<protein>
    <submittedName>
        <fullName evidence="4">Phage tail protein</fullName>
    </submittedName>
</protein>
<sequence>MASGFTITISAVDRASKVMDTITKHINAMNAPARRFKASFGRFMDAAGISRVAGAFRGFARSGLSAASSLLRIIEPMGILTGAASLAGIYKLTTSWAQFGSQLGFTAKRIGIMPDRLQALQGAAELAGASAGSLSSGLRGLHDNMVNAIGGRNNEALLYFRQFGINIGNMRQGARSVTEILPQLADKIAALKDPTLQARVATATLGAAGEELLPFLRLGSKGIQQYQTEMRRYGVTNAAGVEAANNLRMAQTRLSWATRGLAYSVAEQAAPGLQALFSWFTDLIAKNRELIAARIGAAIQAFAQWIMGVDWKGVADDISTIFNNVQDTAKAMGGWKEVAKGVGGVIVEVLIARMLLGFGMTLLKIAQVTKALKAMALVAAGADAAAGGAAAAGAGKAASKGGLLSGIWALLKWGGRTGLKIGRYGGAAYAGYEAATMGGASLSKNDTIMRGRPLPADIAKEARAAAARYGVDPDRFLSLLRTEGGGYGNVSPAGAFGPGQLMPDTARELGVAASIDDPGYTWQGNIDGSARYLRQNLDKSRGNYTVAEARYNAGPNSAAVSRFEQTGDYSALPAETRDYVRSIDTETAVAKRQQQGGNGSDVPSKMTIALEVHSKDGGNTSVRVRDVKTQGGIAPRVVAPMPAQ</sequence>
<dbReference type="SUPFAM" id="SSF53955">
    <property type="entry name" value="Lysozyme-like"/>
    <property type="match status" value="1"/>
</dbReference>